<dbReference type="PANTHER" id="PTHR19876">
    <property type="entry name" value="COATOMER"/>
    <property type="match status" value="1"/>
</dbReference>
<comment type="subcellular location">
    <subcellularLocation>
        <location evidence="1">Cytoplasmic vesicle membrane</location>
    </subcellularLocation>
</comment>
<keyword evidence="3" id="KW-0677">Repeat</keyword>
<feature type="repeat" description="WD" evidence="5">
    <location>
        <begin position="51"/>
        <end position="92"/>
    </location>
</feature>
<evidence type="ECO:0000256" key="4">
    <source>
        <dbReference type="ARBA" id="ARBA00023329"/>
    </source>
</evidence>
<dbReference type="PROSITE" id="PS50082">
    <property type="entry name" value="WD_REPEATS_2"/>
    <property type="match status" value="3"/>
</dbReference>
<dbReference type="Proteomes" id="UP000467841">
    <property type="component" value="Unassembled WGS sequence"/>
</dbReference>
<dbReference type="EMBL" id="CACVBM020000555">
    <property type="protein sequence ID" value="CAA7020553.1"/>
    <property type="molecule type" value="Genomic_DNA"/>
</dbReference>
<evidence type="ECO:0000256" key="3">
    <source>
        <dbReference type="ARBA" id="ARBA00022737"/>
    </source>
</evidence>
<evidence type="ECO:0000313" key="7">
    <source>
        <dbReference type="Proteomes" id="UP000467841"/>
    </source>
</evidence>
<sequence>MTRPSVVWNGGIEKKVLRVCFHPKNPWIIAGFESGEIQIWNYRNSFFINQVSKHKGAVRGLDIHKSRELVVSGGDDKKIRVWNFMEAKSSFRLKGHESRVKTVEFHTQEPWIVSASEDKTVRIWNWMSRKCICVLRHRGPVNSASFHSELFVVVSASSDKTVCLWKIDGLRVQGMSTDAAALVLKKLEELPGAAGLMLQAPQSTTAALRAYMAQPLSPAPVPPRGLFGTMGQ</sequence>
<dbReference type="InterPro" id="IPR001680">
    <property type="entry name" value="WD40_rpt"/>
</dbReference>
<evidence type="ECO:0000256" key="2">
    <source>
        <dbReference type="ARBA" id="ARBA00022574"/>
    </source>
</evidence>
<dbReference type="OrthoDB" id="10261470at2759"/>
<dbReference type="GO" id="GO:0030126">
    <property type="term" value="C:COPI vesicle coat"/>
    <property type="evidence" value="ECO:0007669"/>
    <property type="project" value="TreeGrafter"/>
</dbReference>
<dbReference type="InterPro" id="IPR036322">
    <property type="entry name" value="WD40_repeat_dom_sf"/>
</dbReference>
<dbReference type="InterPro" id="IPR050844">
    <property type="entry name" value="Coatomer_complex_subunit"/>
</dbReference>
<name>A0A6D2HWD0_9BRAS</name>
<dbReference type="AlphaFoldDB" id="A0A6D2HWD0"/>
<dbReference type="PROSITE" id="PS50294">
    <property type="entry name" value="WD_REPEATS_REGION"/>
    <property type="match status" value="3"/>
</dbReference>
<keyword evidence="4" id="KW-0968">Cytoplasmic vesicle</keyword>
<dbReference type="SUPFAM" id="SSF50978">
    <property type="entry name" value="WD40 repeat-like"/>
    <property type="match status" value="1"/>
</dbReference>
<dbReference type="PANTHER" id="PTHR19876:SF1">
    <property type="entry name" value="COATOMER SUBUNIT ALPHA"/>
    <property type="match status" value="1"/>
</dbReference>
<comment type="caution">
    <text evidence="6">The sequence shown here is derived from an EMBL/GenBank/DDBJ whole genome shotgun (WGS) entry which is preliminary data.</text>
</comment>
<gene>
    <name evidence="6" type="ORF">MERR_LOCUS7788</name>
</gene>
<dbReference type="GO" id="GO:0006890">
    <property type="term" value="P:retrograde vesicle-mediated transport, Golgi to endoplasmic reticulum"/>
    <property type="evidence" value="ECO:0007669"/>
    <property type="project" value="TreeGrafter"/>
</dbReference>
<accession>A0A6D2HWD0</accession>
<proteinExistence type="predicted"/>
<dbReference type="Gene3D" id="2.130.10.10">
    <property type="entry name" value="YVTN repeat-like/Quinoprotein amine dehydrogenase"/>
    <property type="match status" value="1"/>
</dbReference>
<dbReference type="InterPro" id="IPR020472">
    <property type="entry name" value="WD40_PAC1"/>
</dbReference>
<dbReference type="GO" id="GO:0006888">
    <property type="term" value="P:endoplasmic reticulum to Golgi vesicle-mediated transport"/>
    <property type="evidence" value="ECO:0007669"/>
    <property type="project" value="TreeGrafter"/>
</dbReference>
<reference evidence="6" key="1">
    <citation type="submission" date="2020-01" db="EMBL/GenBank/DDBJ databases">
        <authorList>
            <person name="Mishra B."/>
        </authorList>
    </citation>
    <scope>NUCLEOTIDE SEQUENCE [LARGE SCALE GENOMIC DNA]</scope>
</reference>
<dbReference type="GO" id="GO:0006886">
    <property type="term" value="P:intracellular protein transport"/>
    <property type="evidence" value="ECO:0007669"/>
    <property type="project" value="TreeGrafter"/>
</dbReference>
<evidence type="ECO:0000256" key="5">
    <source>
        <dbReference type="PROSITE-ProRule" id="PRU00221"/>
    </source>
</evidence>
<feature type="repeat" description="WD" evidence="5">
    <location>
        <begin position="93"/>
        <end position="125"/>
    </location>
</feature>
<dbReference type="PRINTS" id="PR00320">
    <property type="entry name" value="GPROTEINBRPT"/>
</dbReference>
<feature type="repeat" description="WD" evidence="5">
    <location>
        <begin position="134"/>
        <end position="168"/>
    </location>
</feature>
<organism evidence="6 7">
    <name type="scientific">Microthlaspi erraticum</name>
    <dbReference type="NCBI Taxonomy" id="1685480"/>
    <lineage>
        <taxon>Eukaryota</taxon>
        <taxon>Viridiplantae</taxon>
        <taxon>Streptophyta</taxon>
        <taxon>Embryophyta</taxon>
        <taxon>Tracheophyta</taxon>
        <taxon>Spermatophyta</taxon>
        <taxon>Magnoliopsida</taxon>
        <taxon>eudicotyledons</taxon>
        <taxon>Gunneridae</taxon>
        <taxon>Pentapetalae</taxon>
        <taxon>rosids</taxon>
        <taxon>malvids</taxon>
        <taxon>Brassicales</taxon>
        <taxon>Brassicaceae</taxon>
        <taxon>Coluteocarpeae</taxon>
        <taxon>Microthlaspi</taxon>
    </lineage>
</organism>
<dbReference type="GO" id="GO:0006891">
    <property type="term" value="P:intra-Golgi vesicle-mediated transport"/>
    <property type="evidence" value="ECO:0007669"/>
    <property type="project" value="TreeGrafter"/>
</dbReference>
<keyword evidence="2 5" id="KW-0853">WD repeat</keyword>
<dbReference type="SMART" id="SM00320">
    <property type="entry name" value="WD40"/>
    <property type="match status" value="4"/>
</dbReference>
<evidence type="ECO:0000313" key="6">
    <source>
        <dbReference type="EMBL" id="CAA7020553.1"/>
    </source>
</evidence>
<evidence type="ECO:0000256" key="1">
    <source>
        <dbReference type="ARBA" id="ARBA00004156"/>
    </source>
</evidence>
<dbReference type="Pfam" id="PF00400">
    <property type="entry name" value="WD40"/>
    <property type="match status" value="4"/>
</dbReference>
<protein>
    <submittedName>
        <fullName evidence="6">Uncharacterized protein</fullName>
    </submittedName>
</protein>
<keyword evidence="7" id="KW-1185">Reference proteome</keyword>
<dbReference type="InterPro" id="IPR015943">
    <property type="entry name" value="WD40/YVTN_repeat-like_dom_sf"/>
</dbReference>